<dbReference type="PANTHER" id="PTHR37017">
    <property type="entry name" value="AB HYDROLASE-1 DOMAIN-CONTAINING PROTEIN-RELATED"/>
    <property type="match status" value="1"/>
</dbReference>
<dbReference type="Proteomes" id="UP001166286">
    <property type="component" value="Unassembled WGS sequence"/>
</dbReference>
<proteinExistence type="predicted"/>
<dbReference type="Gene3D" id="3.40.50.1820">
    <property type="entry name" value="alpha/beta hydrolase"/>
    <property type="match status" value="1"/>
</dbReference>
<organism evidence="2 3">
    <name type="scientific">Cladonia borealis</name>
    <dbReference type="NCBI Taxonomy" id="184061"/>
    <lineage>
        <taxon>Eukaryota</taxon>
        <taxon>Fungi</taxon>
        <taxon>Dikarya</taxon>
        <taxon>Ascomycota</taxon>
        <taxon>Pezizomycotina</taxon>
        <taxon>Lecanoromycetes</taxon>
        <taxon>OSLEUM clade</taxon>
        <taxon>Lecanoromycetidae</taxon>
        <taxon>Lecanorales</taxon>
        <taxon>Lecanorineae</taxon>
        <taxon>Cladoniaceae</taxon>
        <taxon>Cladonia</taxon>
    </lineage>
</organism>
<feature type="domain" description="AB hydrolase-1" evidence="1">
    <location>
        <begin position="8"/>
        <end position="248"/>
    </location>
</feature>
<name>A0AA39R4U1_9LECA</name>
<gene>
    <name evidence="2" type="ORF">JMJ35_004028</name>
</gene>
<accession>A0AA39R4U1</accession>
<protein>
    <recommendedName>
        <fullName evidence="1">AB hydrolase-1 domain-containing protein</fullName>
    </recommendedName>
</protein>
<dbReference type="InterPro" id="IPR000073">
    <property type="entry name" value="AB_hydrolase_1"/>
</dbReference>
<dbReference type="InterPro" id="IPR029058">
    <property type="entry name" value="AB_hydrolase_fold"/>
</dbReference>
<dbReference type="SUPFAM" id="SSF53474">
    <property type="entry name" value="alpha/beta-Hydrolases"/>
    <property type="match status" value="1"/>
</dbReference>
<evidence type="ECO:0000313" key="3">
    <source>
        <dbReference type="Proteomes" id="UP001166286"/>
    </source>
</evidence>
<sequence length="258" mass="28547">MATLKPTILLIPGLWHTPECFNALRTELEEYGYETVSRQLPSIDCTDPSKHSAQSDADFVRSQLLLPLLDSGKRVVEVMHSYGGIPGSAAAYGLSEEERIKEGLKGGVVGLIFVASYVIPVEKTCSTCDEDTEHPPMVGFNIEENGNCTISPEGAIHHFYNDLPTKEAQAWALRIKPAAFPVLVSQVHRTAHAQPVFRKRRSYIHCKKDTALPFDLQKRFVAASGIQRAITLDTDHSPFLSMPKKLAEIMVEQIDGFA</sequence>
<comment type="caution">
    <text evidence="2">The sequence shown here is derived from an EMBL/GenBank/DDBJ whole genome shotgun (WGS) entry which is preliminary data.</text>
</comment>
<evidence type="ECO:0000313" key="2">
    <source>
        <dbReference type="EMBL" id="KAK0513664.1"/>
    </source>
</evidence>
<dbReference type="AlphaFoldDB" id="A0AA39R4U1"/>
<keyword evidence="3" id="KW-1185">Reference proteome</keyword>
<dbReference type="PANTHER" id="PTHR37017:SF8">
    <property type="entry name" value="AB HYDROLASE-1 DOMAIN-CONTAINING PROTEIN"/>
    <property type="match status" value="1"/>
</dbReference>
<dbReference type="InterPro" id="IPR052897">
    <property type="entry name" value="Sec-Metab_Biosynth_Hydrolase"/>
</dbReference>
<dbReference type="EMBL" id="JAFEKC020000007">
    <property type="protein sequence ID" value="KAK0513664.1"/>
    <property type="molecule type" value="Genomic_DNA"/>
</dbReference>
<reference evidence="2" key="1">
    <citation type="submission" date="2023-03" db="EMBL/GenBank/DDBJ databases">
        <title>Complete genome of Cladonia borealis.</title>
        <authorList>
            <person name="Park H."/>
        </authorList>
    </citation>
    <scope>NUCLEOTIDE SEQUENCE</scope>
    <source>
        <strain evidence="2">ANT050790</strain>
    </source>
</reference>
<evidence type="ECO:0000259" key="1">
    <source>
        <dbReference type="Pfam" id="PF12697"/>
    </source>
</evidence>
<dbReference type="Pfam" id="PF12697">
    <property type="entry name" value="Abhydrolase_6"/>
    <property type="match status" value="1"/>
</dbReference>